<dbReference type="Gene3D" id="3.40.50.1820">
    <property type="entry name" value="alpha/beta hydrolase"/>
    <property type="match status" value="1"/>
</dbReference>
<organism evidence="8">
    <name type="scientific">Tenebrio molitor</name>
    <name type="common">Yellow mealworm beetle</name>
    <dbReference type="NCBI Taxonomy" id="7067"/>
    <lineage>
        <taxon>Eukaryota</taxon>
        <taxon>Metazoa</taxon>
        <taxon>Ecdysozoa</taxon>
        <taxon>Arthropoda</taxon>
        <taxon>Hexapoda</taxon>
        <taxon>Insecta</taxon>
        <taxon>Pterygota</taxon>
        <taxon>Neoptera</taxon>
        <taxon>Endopterygota</taxon>
        <taxon>Coleoptera</taxon>
        <taxon>Polyphaga</taxon>
        <taxon>Cucujiformia</taxon>
        <taxon>Tenebrionidae</taxon>
        <taxon>Tenebrio</taxon>
    </lineage>
</organism>
<dbReference type="InterPro" id="IPR029058">
    <property type="entry name" value="AB_hydrolase_fold"/>
</dbReference>
<keyword evidence="5" id="KW-0325">Glycoprotein</keyword>
<keyword evidence="3 6" id="KW-0378">Hydrolase</keyword>
<dbReference type="PROSITE" id="PS00941">
    <property type="entry name" value="CARBOXYLESTERASE_B_2"/>
    <property type="match status" value="1"/>
</dbReference>
<dbReference type="EC" id="3.1.1.-" evidence="6"/>
<evidence type="ECO:0000256" key="3">
    <source>
        <dbReference type="ARBA" id="ARBA00022801"/>
    </source>
</evidence>
<evidence type="ECO:0000256" key="6">
    <source>
        <dbReference type="RuleBase" id="RU361235"/>
    </source>
</evidence>
<name>A0A0K1YWU9_TENMO</name>
<dbReference type="FunFam" id="3.40.50.1820:FF:000155">
    <property type="entry name" value="Carboxylic ester hydrolase"/>
    <property type="match status" value="1"/>
</dbReference>
<dbReference type="PANTHER" id="PTHR43142">
    <property type="entry name" value="CARBOXYLIC ESTER HYDROLASE"/>
    <property type="match status" value="1"/>
</dbReference>
<evidence type="ECO:0000313" key="8">
    <source>
        <dbReference type="EMBL" id="AKZ17672.1"/>
    </source>
</evidence>
<evidence type="ECO:0000256" key="4">
    <source>
        <dbReference type="ARBA" id="ARBA00023157"/>
    </source>
</evidence>
<dbReference type="PROSITE" id="PS00122">
    <property type="entry name" value="CARBOXYLESTERASE_B_1"/>
    <property type="match status" value="1"/>
</dbReference>
<evidence type="ECO:0000259" key="7">
    <source>
        <dbReference type="Pfam" id="PF00135"/>
    </source>
</evidence>
<evidence type="ECO:0000256" key="2">
    <source>
        <dbReference type="ARBA" id="ARBA00022487"/>
    </source>
</evidence>
<accession>A0A0K1YWU9</accession>
<feature type="domain" description="Carboxylesterase type B" evidence="7">
    <location>
        <begin position="22"/>
        <end position="540"/>
    </location>
</feature>
<keyword evidence="6" id="KW-0732">Signal</keyword>
<comment type="similarity">
    <text evidence="1 6">Belongs to the type-B carboxylesterase/lipase family.</text>
</comment>
<dbReference type="PANTHER" id="PTHR43142:SF1">
    <property type="entry name" value="CARBOXYLIC ESTER HYDROLASE"/>
    <property type="match status" value="1"/>
</dbReference>
<protein>
    <recommendedName>
        <fullName evidence="6">Carboxylic ester hydrolase</fullName>
        <ecNumber evidence="6">3.1.1.-</ecNumber>
    </recommendedName>
</protein>
<dbReference type="AlphaFoldDB" id="A0A0K1YWU9"/>
<dbReference type="ESTHER" id="tenmo-a0a0k1ywu9">
    <property type="family name" value="Carb_B_Arthropoda"/>
</dbReference>
<feature type="chain" id="PRO_5005392965" description="Carboxylic ester hydrolase" evidence="6">
    <location>
        <begin position="21"/>
        <end position="555"/>
    </location>
</feature>
<evidence type="ECO:0000256" key="5">
    <source>
        <dbReference type="ARBA" id="ARBA00023180"/>
    </source>
</evidence>
<dbReference type="EMBL" id="KP859362">
    <property type="protein sequence ID" value="AKZ17672.1"/>
    <property type="molecule type" value="mRNA"/>
</dbReference>
<feature type="signal peptide" evidence="6">
    <location>
        <begin position="1"/>
        <end position="20"/>
    </location>
</feature>
<dbReference type="InterPro" id="IPR019826">
    <property type="entry name" value="Carboxylesterase_B_AS"/>
</dbReference>
<dbReference type="InterPro" id="IPR019819">
    <property type="entry name" value="Carboxylesterase_B_CS"/>
</dbReference>
<dbReference type="GO" id="GO:0052689">
    <property type="term" value="F:carboxylic ester hydrolase activity"/>
    <property type="evidence" value="ECO:0007669"/>
    <property type="project" value="UniProtKB-KW"/>
</dbReference>
<dbReference type="SUPFAM" id="SSF53474">
    <property type="entry name" value="alpha/beta-Hydrolases"/>
    <property type="match status" value="1"/>
</dbReference>
<sequence>MVVKFAFLLVLFVVLGTALADDVIVQLPDGIILGAKSESYTGKPYYMFQKIPYAAPPIGDLRFQPPVPPNKWEGTLNATYLDAICYQISTDLPEETEDCLYVNVYTPELPSEDNNVAIPVLLYIYGGGFYEGHAMQYRRGPEYLIDHDVVIVTFNYRLGPLGFLSTEDTVVPGNNGLKDQQLAIKWVHENIQLFGGDPEKITIVGESAGGASVSHHLLNKNSEGLFRAAIMESGTAINPWSLQRNARQNALSFGAVLNSTLSSVNDSQLLLEYLLTVSAKDLDDASVLVSGWAPVIEIEHDEAFITEKMYGLIRSGNFVKVPILMGINSEESLSGAGDLDALETLSEYYDNNLQALVPDDIIMLMSDQDQISFGSSVKSIYCGSGNFVDDLAAEVRFSSDTSFTRAIIKCAEMHSNFTDVYFYQFSYDGIMGNVTISLDGAEHVAHAEELRYIWRTTRDGYDNSDLSKFPAEDVTTQHRMLTLWTNFVKTLNPTPEPDDLLQNVTWPTITSGSEDDFFYLDIGENLEVKNHPKSDTYENWVQLYDLLDDEAFDTY</sequence>
<reference evidence="8" key="1">
    <citation type="submission" date="2015-02" db="EMBL/GenBank/DDBJ databases">
        <title>Identification of putative odorant-degrading enzyme genes from the yellow mealworm beetle, Tenebrio molitor.</title>
        <authorList>
            <person name="Liu S."/>
        </authorList>
    </citation>
    <scope>NUCLEOTIDE SEQUENCE</scope>
    <source>
        <strain evidence="8">AAU-P</strain>
    </source>
</reference>
<dbReference type="Pfam" id="PF00135">
    <property type="entry name" value="COesterase"/>
    <property type="match status" value="1"/>
</dbReference>
<keyword evidence="2" id="KW-0719">Serine esterase</keyword>
<evidence type="ECO:0000256" key="1">
    <source>
        <dbReference type="ARBA" id="ARBA00005964"/>
    </source>
</evidence>
<dbReference type="InterPro" id="IPR002018">
    <property type="entry name" value="CarbesteraseB"/>
</dbReference>
<keyword evidence="4" id="KW-1015">Disulfide bond</keyword>
<proteinExistence type="evidence at transcript level"/>